<reference evidence="12 13" key="1">
    <citation type="submission" date="2023-03" db="EMBL/GenBank/DDBJ databases">
        <title>YIM 152171 draft genome.</title>
        <authorList>
            <person name="Yang Z."/>
        </authorList>
    </citation>
    <scope>NUCLEOTIDE SEQUENCE [LARGE SCALE GENOMIC DNA]</scope>
    <source>
        <strain evidence="12 13">YIM 152171</strain>
    </source>
</reference>
<evidence type="ECO:0000256" key="8">
    <source>
        <dbReference type="ARBA" id="ARBA00023136"/>
    </source>
</evidence>
<dbReference type="InterPro" id="IPR051459">
    <property type="entry name" value="Cytochrome_c-type_DH"/>
</dbReference>
<gene>
    <name evidence="12" type="ORF">PZ740_08940</name>
</gene>
<feature type="chain" id="PRO_5043004869" evidence="10">
    <location>
        <begin position="24"/>
        <end position="286"/>
    </location>
</feature>
<keyword evidence="3 9" id="KW-0349">Heme</keyword>
<keyword evidence="5 10" id="KW-0732">Signal</keyword>
<evidence type="ECO:0000256" key="5">
    <source>
        <dbReference type="ARBA" id="ARBA00022729"/>
    </source>
</evidence>
<evidence type="ECO:0000256" key="4">
    <source>
        <dbReference type="ARBA" id="ARBA00022723"/>
    </source>
</evidence>
<dbReference type="GO" id="GO:0020037">
    <property type="term" value="F:heme binding"/>
    <property type="evidence" value="ECO:0007669"/>
    <property type="project" value="InterPro"/>
</dbReference>
<evidence type="ECO:0000256" key="10">
    <source>
        <dbReference type="SAM" id="SignalP"/>
    </source>
</evidence>
<dbReference type="PANTHER" id="PTHR35008:SF8">
    <property type="entry name" value="ALCOHOL DEHYDROGENASE CYTOCHROME C SUBUNIT"/>
    <property type="match status" value="1"/>
</dbReference>
<evidence type="ECO:0000256" key="2">
    <source>
        <dbReference type="ARBA" id="ARBA00022475"/>
    </source>
</evidence>
<name>A0AAP4D4R5_9PROT</name>
<dbReference type="GO" id="GO:0016614">
    <property type="term" value="F:oxidoreductase activity, acting on CH-OH group of donors"/>
    <property type="evidence" value="ECO:0007669"/>
    <property type="project" value="InterPro"/>
</dbReference>
<dbReference type="Proteomes" id="UP001301140">
    <property type="component" value="Unassembled WGS sequence"/>
</dbReference>
<keyword evidence="4 9" id="KW-0479">Metal-binding</keyword>
<dbReference type="PIRSF" id="PIRSF000018">
    <property type="entry name" value="Mb_ADH_cyt_c"/>
    <property type="match status" value="1"/>
</dbReference>
<evidence type="ECO:0000256" key="3">
    <source>
        <dbReference type="ARBA" id="ARBA00022617"/>
    </source>
</evidence>
<dbReference type="InterPro" id="IPR036909">
    <property type="entry name" value="Cyt_c-like_dom_sf"/>
</dbReference>
<keyword evidence="8" id="KW-0472">Membrane</keyword>
<proteinExistence type="predicted"/>
<dbReference type="EMBL" id="JARGEQ010000090">
    <property type="protein sequence ID" value="MDF1586508.1"/>
    <property type="molecule type" value="Genomic_DNA"/>
</dbReference>
<comment type="caution">
    <text evidence="12">The sequence shown here is derived from an EMBL/GenBank/DDBJ whole genome shotgun (WGS) entry which is preliminary data.</text>
</comment>
<feature type="domain" description="Cytochrome c" evidence="11">
    <location>
        <begin position="29"/>
        <end position="132"/>
    </location>
</feature>
<dbReference type="InterPro" id="IPR009056">
    <property type="entry name" value="Cyt_c-like_dom"/>
</dbReference>
<organism evidence="12 13">
    <name type="scientific">Marinimicrococcus flavescens</name>
    <dbReference type="NCBI Taxonomy" id="3031815"/>
    <lineage>
        <taxon>Bacteria</taxon>
        <taxon>Pseudomonadati</taxon>
        <taxon>Pseudomonadota</taxon>
        <taxon>Alphaproteobacteria</taxon>
        <taxon>Geminicoccales</taxon>
        <taxon>Geminicoccaceae</taxon>
        <taxon>Marinimicrococcus</taxon>
    </lineage>
</organism>
<dbReference type="RefSeq" id="WP_327788923.1">
    <property type="nucleotide sequence ID" value="NZ_JARGEQ010000090.1"/>
</dbReference>
<keyword evidence="7 9" id="KW-0408">Iron</keyword>
<dbReference type="Gene3D" id="1.10.760.10">
    <property type="entry name" value="Cytochrome c-like domain"/>
    <property type="match status" value="2"/>
</dbReference>
<dbReference type="GO" id="GO:0005886">
    <property type="term" value="C:plasma membrane"/>
    <property type="evidence" value="ECO:0007669"/>
    <property type="project" value="UniProtKB-SubCell"/>
</dbReference>
<keyword evidence="13" id="KW-1185">Reference proteome</keyword>
<dbReference type="PANTHER" id="PTHR35008">
    <property type="entry name" value="BLL4482 PROTEIN-RELATED"/>
    <property type="match status" value="1"/>
</dbReference>
<feature type="signal peptide" evidence="10">
    <location>
        <begin position="1"/>
        <end position="23"/>
    </location>
</feature>
<dbReference type="InterPro" id="IPR014353">
    <property type="entry name" value="Membr-bd_ADH_cyt_c"/>
</dbReference>
<accession>A0AAP4D4R5</accession>
<comment type="subcellular location">
    <subcellularLocation>
        <location evidence="1">Cell membrane</location>
    </subcellularLocation>
</comment>
<feature type="domain" description="Cytochrome c" evidence="11">
    <location>
        <begin position="174"/>
        <end position="284"/>
    </location>
</feature>
<keyword evidence="2" id="KW-1003">Cell membrane</keyword>
<keyword evidence="6" id="KW-0677">Repeat</keyword>
<evidence type="ECO:0000256" key="9">
    <source>
        <dbReference type="PROSITE-ProRule" id="PRU00433"/>
    </source>
</evidence>
<dbReference type="GO" id="GO:0009055">
    <property type="term" value="F:electron transfer activity"/>
    <property type="evidence" value="ECO:0007669"/>
    <property type="project" value="InterPro"/>
</dbReference>
<evidence type="ECO:0000259" key="11">
    <source>
        <dbReference type="PROSITE" id="PS51007"/>
    </source>
</evidence>
<evidence type="ECO:0000256" key="7">
    <source>
        <dbReference type="ARBA" id="ARBA00023004"/>
    </source>
</evidence>
<evidence type="ECO:0000256" key="6">
    <source>
        <dbReference type="ARBA" id="ARBA00022737"/>
    </source>
</evidence>
<protein>
    <submittedName>
        <fullName evidence="12">Cytochrome c</fullName>
    </submittedName>
</protein>
<sequence length="286" mass="30775">MSVRALAAALAAAGLLWSAGAWAATGGEDILARGERLFQIGGCTNCHTAKGGPLLAGGDAIKSPYGDFFAPNITPDPDYGIGGWSEEDFIRAMQEGRAPDGSAYYPAFPYTSYTRMDEDDLRALKTWLDTVPPVAQPSRGHGLGFPFNQRWAMRLWQWAFFEPGRFVPDPQKDELWNRGAYLSLGPGHCAECHTPRNFAGALMWDEAFAGAVLPGDEKVPNISGDPERGLGNWSAGDVRTVLQLGMTPEGDFVGSEMAKIVSNGTGKLPPEDVQAIAAYIKSLPPR</sequence>
<evidence type="ECO:0000313" key="13">
    <source>
        <dbReference type="Proteomes" id="UP001301140"/>
    </source>
</evidence>
<dbReference type="PROSITE" id="PS51007">
    <property type="entry name" value="CYTC"/>
    <property type="match status" value="2"/>
</dbReference>
<dbReference type="Pfam" id="PF00034">
    <property type="entry name" value="Cytochrom_C"/>
    <property type="match status" value="2"/>
</dbReference>
<evidence type="ECO:0000313" key="12">
    <source>
        <dbReference type="EMBL" id="MDF1586508.1"/>
    </source>
</evidence>
<dbReference type="SUPFAM" id="SSF46626">
    <property type="entry name" value="Cytochrome c"/>
    <property type="match status" value="2"/>
</dbReference>
<evidence type="ECO:0000256" key="1">
    <source>
        <dbReference type="ARBA" id="ARBA00004236"/>
    </source>
</evidence>
<dbReference type="AlphaFoldDB" id="A0AAP4D4R5"/>
<dbReference type="GO" id="GO:0005506">
    <property type="term" value="F:iron ion binding"/>
    <property type="evidence" value="ECO:0007669"/>
    <property type="project" value="InterPro"/>
</dbReference>